<comment type="caution">
    <text evidence="1">The sequence shown here is derived from an EMBL/GenBank/DDBJ whole genome shotgun (WGS) entry which is preliminary data.</text>
</comment>
<protein>
    <submittedName>
        <fullName evidence="1">Uncharacterized protein</fullName>
    </submittedName>
</protein>
<gene>
    <name evidence="1" type="ORF">BZL29_8562</name>
</gene>
<name>A0A1V3WAM0_MYCKA</name>
<evidence type="ECO:0000313" key="2">
    <source>
        <dbReference type="Proteomes" id="UP000188532"/>
    </source>
</evidence>
<sequence length="97" mass="10758">MMLPPEIIRCECIAARFRADARGCGGWSGLARSWRRGGVIFVGDSALACQAWQGRRQRRWRLPRRVCRLVERSFGQAANAAGQAQAVVSAFEAAKPR</sequence>
<accession>A0A1V3WAM0</accession>
<evidence type="ECO:0000313" key="1">
    <source>
        <dbReference type="EMBL" id="OOK63291.1"/>
    </source>
</evidence>
<reference evidence="1 2" key="1">
    <citation type="submission" date="2017-02" db="EMBL/GenBank/DDBJ databases">
        <title>Complete genome sequences of Mycobacterium kansasii strains isolated from rhesus macaques.</title>
        <authorList>
            <person name="Panda A."/>
            <person name="Nagaraj S."/>
            <person name="Zhao X."/>
            <person name="Tettelin H."/>
            <person name="Detolla L.J."/>
        </authorList>
    </citation>
    <scope>NUCLEOTIDE SEQUENCE [LARGE SCALE GENOMIC DNA]</scope>
    <source>
        <strain evidence="1 2">11-3469</strain>
    </source>
</reference>
<organism evidence="1 2">
    <name type="scientific">Mycobacterium kansasii</name>
    <dbReference type="NCBI Taxonomy" id="1768"/>
    <lineage>
        <taxon>Bacteria</taxon>
        <taxon>Bacillati</taxon>
        <taxon>Actinomycetota</taxon>
        <taxon>Actinomycetes</taxon>
        <taxon>Mycobacteriales</taxon>
        <taxon>Mycobacteriaceae</taxon>
        <taxon>Mycobacterium</taxon>
    </lineage>
</organism>
<dbReference type="AlphaFoldDB" id="A0A1V3WAM0"/>
<dbReference type="Proteomes" id="UP000188532">
    <property type="component" value="Unassembled WGS sequence"/>
</dbReference>
<dbReference type="EMBL" id="MVBN01000021">
    <property type="protein sequence ID" value="OOK63291.1"/>
    <property type="molecule type" value="Genomic_DNA"/>
</dbReference>
<proteinExistence type="predicted"/>